<dbReference type="HAMAP" id="MF_01112">
    <property type="entry name" value="UPF0201"/>
    <property type="match status" value="1"/>
</dbReference>
<dbReference type="Proteomes" id="UP000070405">
    <property type="component" value="Unassembled WGS sequence"/>
</dbReference>
<dbReference type="SUPFAM" id="SSF55282">
    <property type="entry name" value="RL5-like"/>
    <property type="match status" value="1"/>
</dbReference>
<protein>
    <recommendedName>
        <fullName evidence="1">UPF0201 protein AKJ47_02435</fullName>
    </recommendedName>
</protein>
<evidence type="ECO:0000256" key="1">
    <source>
        <dbReference type="HAMAP-Rule" id="MF_01112"/>
    </source>
</evidence>
<proteinExistence type="inferred from homology"/>
<dbReference type="PANTHER" id="PTHR39652:SF1">
    <property type="entry name" value="UPF0201 PROTEIN TK1335"/>
    <property type="match status" value="1"/>
</dbReference>
<reference evidence="2 3" key="1">
    <citation type="journal article" date="2016" name="Sci. Rep.">
        <title>Metabolic traits of an uncultured archaeal lineage -MSBL1- from brine pools of the Red Sea.</title>
        <authorList>
            <person name="Mwirichia R."/>
            <person name="Alam I."/>
            <person name="Rashid M."/>
            <person name="Vinu M."/>
            <person name="Ba-Alawi W."/>
            <person name="Anthony Kamau A."/>
            <person name="Kamanda Ngugi D."/>
            <person name="Goker M."/>
            <person name="Klenk H.P."/>
            <person name="Bajic V."/>
            <person name="Stingl U."/>
        </authorList>
    </citation>
    <scope>NUCLEOTIDE SEQUENCE [LARGE SCALE GENOMIC DNA]</scope>
    <source>
        <strain evidence="2">SCGC-AAA261G05</strain>
    </source>
</reference>
<keyword evidence="3" id="KW-1185">Reference proteome</keyword>
<organism evidence="2 3">
    <name type="scientific">candidate division MSBL1 archaeon SCGC-AAA261G05</name>
    <dbReference type="NCBI Taxonomy" id="1698276"/>
    <lineage>
        <taxon>Archaea</taxon>
        <taxon>Methanobacteriati</taxon>
        <taxon>Methanobacteriota</taxon>
        <taxon>candidate division MSBL1</taxon>
    </lineage>
</organism>
<evidence type="ECO:0000313" key="2">
    <source>
        <dbReference type="EMBL" id="KXB03354.1"/>
    </source>
</evidence>
<dbReference type="InterPro" id="IPR022803">
    <property type="entry name" value="Ribosomal_uL5_dom_sf"/>
</dbReference>
<evidence type="ECO:0000313" key="3">
    <source>
        <dbReference type="Proteomes" id="UP000070405"/>
    </source>
</evidence>
<dbReference type="EMBL" id="LHYA01000029">
    <property type="protein sequence ID" value="KXB03354.1"/>
    <property type="molecule type" value="Genomic_DNA"/>
</dbReference>
<dbReference type="Gene3D" id="3.30.1440.10">
    <property type="match status" value="1"/>
</dbReference>
<name>A0A133VA96_9EURY</name>
<dbReference type="AlphaFoldDB" id="A0A133VA96"/>
<comment type="caution">
    <text evidence="2">The sequence shown here is derived from an EMBL/GenBank/DDBJ whole genome shotgun (WGS) entry which is preliminary data.</text>
</comment>
<dbReference type="InterPro" id="IPR002739">
    <property type="entry name" value="PAB1135-like"/>
</dbReference>
<accession>A0A133VA96</accession>
<sequence>MKIKVRAKVHPTEDLGKLEEAIKNIFPKLKLSQTEDYLEGESTNPEVLEHLKNQLGLQAIRDSARKALRSGREDNLIHFKINRQAATVSKVSFTEGETPLGPIEVEIQSKEPDLVTDYLTPRTREGKPVRKVTLEELKTTEEG</sequence>
<gene>
    <name evidence="2" type="ORF">AKJ47_02435</name>
</gene>
<dbReference type="PANTHER" id="PTHR39652">
    <property type="entry name" value="UPF0201 PROTEIN TK1335"/>
    <property type="match status" value="1"/>
</dbReference>
<dbReference type="Pfam" id="PF01877">
    <property type="entry name" value="RNA_binding"/>
    <property type="match status" value="1"/>
</dbReference>
<comment type="similarity">
    <text evidence="1">Belongs to the UPF0201 family.</text>
</comment>